<gene>
    <name evidence="1" type="ORF">N8T08_007894</name>
</gene>
<reference evidence="1 2" key="1">
    <citation type="journal article" date="2023" name="ACS Omega">
        <title>Identification of the Neoaspergillic Acid Biosynthesis Gene Cluster by Establishing an In Vitro CRISPR-Ribonucleoprotein Genetic System in Aspergillus melleus.</title>
        <authorList>
            <person name="Yuan B."/>
            <person name="Grau M.F."/>
            <person name="Murata R.M."/>
            <person name="Torok T."/>
            <person name="Venkateswaran K."/>
            <person name="Stajich J.E."/>
            <person name="Wang C.C.C."/>
        </authorList>
    </citation>
    <scope>NUCLEOTIDE SEQUENCE [LARGE SCALE GENOMIC DNA]</scope>
    <source>
        <strain evidence="1 2">IMV 1140</strain>
    </source>
</reference>
<protein>
    <submittedName>
        <fullName evidence="1">Uncharacterized protein</fullName>
    </submittedName>
</protein>
<name>A0ACC3AX95_9EURO</name>
<comment type="caution">
    <text evidence="1">The sequence shown here is derived from an EMBL/GenBank/DDBJ whole genome shotgun (WGS) entry which is preliminary data.</text>
</comment>
<dbReference type="Proteomes" id="UP001177260">
    <property type="component" value="Unassembled WGS sequence"/>
</dbReference>
<sequence length="396" mass="44610">MTDPLYTNSNSQRPRSRLRKACDFCHQSKVKCTGDSPCSRCIELDIPCRYGFVIRTGKPKGSRNRKTLEKAERLRQEATMRTKHLYSPLQDQDNSSSSSCSTNSATGEGEIARTGMSPGEEILMPWDWHSNWMMLPEGDRSQSPSEIHPQPGETGIWGSDEEEAFQLPLLGSTDLPFISDSLSPLHIESTDPLFRGTHSLNTANSAAQPCACVSYLLNSKSQLCTLTLDPIQRDRFDLGMQVINNVWARVRGVLQCESHEHHFQVFFLMSWYIRMACGWFQSQASIKHQHETSVLGSQPAINEIGMRCGEYEIPHQQVHVMHGLLIHMAVQEGIDLLRGLRCIMEKEASSPDLAVNVVSLNPVDVTYILAVLAKCEEEMLRILHLGKEWLKIDVDD</sequence>
<proteinExistence type="predicted"/>
<keyword evidence="2" id="KW-1185">Reference proteome</keyword>
<dbReference type="EMBL" id="JAOPJF010000051">
    <property type="protein sequence ID" value="KAK1142342.1"/>
    <property type="molecule type" value="Genomic_DNA"/>
</dbReference>
<evidence type="ECO:0000313" key="2">
    <source>
        <dbReference type="Proteomes" id="UP001177260"/>
    </source>
</evidence>
<accession>A0ACC3AX95</accession>
<evidence type="ECO:0000313" key="1">
    <source>
        <dbReference type="EMBL" id="KAK1142342.1"/>
    </source>
</evidence>
<organism evidence="1 2">
    <name type="scientific">Aspergillus melleus</name>
    <dbReference type="NCBI Taxonomy" id="138277"/>
    <lineage>
        <taxon>Eukaryota</taxon>
        <taxon>Fungi</taxon>
        <taxon>Dikarya</taxon>
        <taxon>Ascomycota</taxon>
        <taxon>Pezizomycotina</taxon>
        <taxon>Eurotiomycetes</taxon>
        <taxon>Eurotiomycetidae</taxon>
        <taxon>Eurotiales</taxon>
        <taxon>Aspergillaceae</taxon>
        <taxon>Aspergillus</taxon>
        <taxon>Aspergillus subgen. Circumdati</taxon>
    </lineage>
</organism>